<accession>A0A183PGU0</accession>
<reference evidence="1 2" key="1">
    <citation type="submission" date="2018-11" db="EMBL/GenBank/DDBJ databases">
        <authorList>
            <consortium name="Pathogen Informatics"/>
        </authorList>
    </citation>
    <scope>NUCLEOTIDE SEQUENCE [LARGE SCALE GENOMIC DNA]</scope>
    <source>
        <strain>Denwood</strain>
        <strain evidence="2">Zambia</strain>
    </source>
</reference>
<dbReference type="Proteomes" id="UP000269396">
    <property type="component" value="Unassembled WGS sequence"/>
</dbReference>
<name>A0A183PGU0_9TREM</name>
<dbReference type="AlphaFoldDB" id="A0A183PGU0"/>
<evidence type="ECO:0000313" key="1">
    <source>
        <dbReference type="EMBL" id="VDP63854.1"/>
    </source>
</evidence>
<evidence type="ECO:0000313" key="2">
    <source>
        <dbReference type="Proteomes" id="UP000269396"/>
    </source>
</evidence>
<gene>
    <name evidence="1" type="ORF">SMTD_LOCUS13576</name>
</gene>
<sequence>MKKQTGKHSKPDRLVKDEEVKTITEIQECRKRWVEHREKILNRLAPLNPPEQHTHTHLPIDFTLPTIEEIRMATRQISSGKAARPDNIPAEVRQRSNCKHVF</sequence>
<keyword evidence="2" id="KW-1185">Reference proteome</keyword>
<organism evidence="1 2">
    <name type="scientific">Schistosoma mattheei</name>
    <dbReference type="NCBI Taxonomy" id="31246"/>
    <lineage>
        <taxon>Eukaryota</taxon>
        <taxon>Metazoa</taxon>
        <taxon>Spiralia</taxon>
        <taxon>Lophotrochozoa</taxon>
        <taxon>Platyhelminthes</taxon>
        <taxon>Trematoda</taxon>
        <taxon>Digenea</taxon>
        <taxon>Strigeidida</taxon>
        <taxon>Schistosomatoidea</taxon>
        <taxon>Schistosomatidae</taxon>
        <taxon>Schistosoma</taxon>
    </lineage>
</organism>
<proteinExistence type="predicted"/>
<dbReference type="EMBL" id="UZAL01033667">
    <property type="protein sequence ID" value="VDP63854.1"/>
    <property type="molecule type" value="Genomic_DNA"/>
</dbReference>
<protein>
    <submittedName>
        <fullName evidence="1">Uncharacterized protein</fullName>
    </submittedName>
</protein>